<reference evidence="4 5" key="1">
    <citation type="submission" date="2018-11" db="EMBL/GenBank/DDBJ databases">
        <title>Sequencing the genomes of 1000 actinobacteria strains.</title>
        <authorList>
            <person name="Klenk H.-P."/>
        </authorList>
    </citation>
    <scope>NUCLEOTIDE SEQUENCE [LARGE SCALE GENOMIC DNA]</scope>
    <source>
        <strain evidence="4 5">DSM 44231</strain>
    </source>
</reference>
<dbReference type="GO" id="GO:0032259">
    <property type="term" value="P:methylation"/>
    <property type="evidence" value="ECO:0007669"/>
    <property type="project" value="UniProtKB-KW"/>
</dbReference>
<dbReference type="GO" id="GO:0006465">
    <property type="term" value="P:signal peptide processing"/>
    <property type="evidence" value="ECO:0007669"/>
    <property type="project" value="TreeGrafter"/>
</dbReference>
<organism evidence="4 5">
    <name type="scientific">Saccharothrix texasensis</name>
    <dbReference type="NCBI Taxonomy" id="103734"/>
    <lineage>
        <taxon>Bacteria</taxon>
        <taxon>Bacillati</taxon>
        <taxon>Actinomycetota</taxon>
        <taxon>Actinomycetes</taxon>
        <taxon>Pseudonocardiales</taxon>
        <taxon>Pseudonocardiaceae</taxon>
        <taxon>Saccharothrix</taxon>
    </lineage>
</organism>
<keyword evidence="5" id="KW-1185">Reference proteome</keyword>
<feature type="transmembrane region" description="Helical" evidence="2">
    <location>
        <begin position="25"/>
        <end position="42"/>
    </location>
</feature>
<dbReference type="GO" id="GO:0008168">
    <property type="term" value="F:methyltransferase activity"/>
    <property type="evidence" value="ECO:0007669"/>
    <property type="project" value="UniProtKB-KW"/>
</dbReference>
<keyword evidence="4" id="KW-0489">Methyltransferase</keyword>
<evidence type="ECO:0000256" key="2">
    <source>
        <dbReference type="SAM" id="Phobius"/>
    </source>
</evidence>
<dbReference type="AlphaFoldDB" id="A0A3N1HGL7"/>
<gene>
    <name evidence="4" type="ORF">EDD40_6872</name>
</gene>
<dbReference type="GO" id="GO:0004190">
    <property type="term" value="F:aspartic-type endopeptidase activity"/>
    <property type="evidence" value="ECO:0007669"/>
    <property type="project" value="InterPro"/>
</dbReference>
<accession>A0A3N1HGL7</accession>
<feature type="domain" description="Prepilin type IV endopeptidase peptidase" evidence="3">
    <location>
        <begin position="54"/>
        <end position="155"/>
    </location>
</feature>
<keyword evidence="2" id="KW-0472">Membrane</keyword>
<dbReference type="RefSeq" id="WP_123746557.1">
    <property type="nucleotide sequence ID" value="NZ_RJKM01000001.1"/>
</dbReference>
<dbReference type="InterPro" id="IPR050882">
    <property type="entry name" value="Prepilin_peptidase/N-MTase"/>
</dbReference>
<dbReference type="PANTHER" id="PTHR30487">
    <property type="entry name" value="TYPE 4 PREPILIN-LIKE PROTEINS LEADER PEPTIDE-PROCESSING ENZYME"/>
    <property type="match status" value="1"/>
</dbReference>
<feature type="transmembrane region" description="Helical" evidence="2">
    <location>
        <begin position="128"/>
        <end position="161"/>
    </location>
</feature>
<evidence type="ECO:0000313" key="4">
    <source>
        <dbReference type="EMBL" id="ROP41442.1"/>
    </source>
</evidence>
<dbReference type="OrthoDB" id="5197713at2"/>
<dbReference type="EMBL" id="RJKM01000001">
    <property type="protein sequence ID" value="ROP41442.1"/>
    <property type="molecule type" value="Genomic_DNA"/>
</dbReference>
<sequence>MVISGFLAGAVGAGLLRRLPRGADVCWLWCAAPTAVLWFVAWGLAPPHWLPVPLLLAWLGVLLTVTDLRHRRLPDALTLPAYPAVGVALWLSGADLWRALAGCLLFGGFHLLVRVLSPSSMGGGDVKLAGPLGAVLASVSWPALLLGAVLASAVTLVLGLWWRGDGLPHGPGLLAATWLVAVSAG</sequence>
<protein>
    <submittedName>
        <fullName evidence="4">Leader peptidase (Prepilin peptidase)/N-methyltransferase</fullName>
    </submittedName>
</protein>
<dbReference type="InterPro" id="IPR000045">
    <property type="entry name" value="Prepilin_IV_endopep_pep"/>
</dbReference>
<name>A0A3N1HGL7_9PSEU</name>
<feature type="transmembrane region" description="Helical" evidence="2">
    <location>
        <begin position="48"/>
        <end position="66"/>
    </location>
</feature>
<dbReference type="GO" id="GO:0005886">
    <property type="term" value="C:plasma membrane"/>
    <property type="evidence" value="ECO:0007669"/>
    <property type="project" value="TreeGrafter"/>
</dbReference>
<keyword evidence="2" id="KW-1133">Transmembrane helix</keyword>
<keyword evidence="4" id="KW-0808">Transferase</keyword>
<dbReference type="Gene3D" id="1.20.120.1220">
    <property type="match status" value="1"/>
</dbReference>
<evidence type="ECO:0000313" key="5">
    <source>
        <dbReference type="Proteomes" id="UP000268727"/>
    </source>
</evidence>
<dbReference type="PANTHER" id="PTHR30487:SF0">
    <property type="entry name" value="PREPILIN LEADER PEPTIDASE_N-METHYLTRANSFERASE-RELATED"/>
    <property type="match status" value="1"/>
</dbReference>
<dbReference type="Proteomes" id="UP000268727">
    <property type="component" value="Unassembled WGS sequence"/>
</dbReference>
<evidence type="ECO:0000259" key="3">
    <source>
        <dbReference type="Pfam" id="PF01478"/>
    </source>
</evidence>
<evidence type="ECO:0000256" key="1">
    <source>
        <dbReference type="ARBA" id="ARBA00005801"/>
    </source>
</evidence>
<keyword evidence="2" id="KW-0812">Transmembrane</keyword>
<feature type="transmembrane region" description="Helical" evidence="2">
    <location>
        <begin position="97"/>
        <end position="116"/>
    </location>
</feature>
<comment type="similarity">
    <text evidence="1">Belongs to the peptidase A24 family.</text>
</comment>
<proteinExistence type="inferred from homology"/>
<comment type="caution">
    <text evidence="4">The sequence shown here is derived from an EMBL/GenBank/DDBJ whole genome shotgun (WGS) entry which is preliminary data.</text>
</comment>
<dbReference type="Pfam" id="PF01478">
    <property type="entry name" value="Peptidase_A24"/>
    <property type="match status" value="1"/>
</dbReference>